<dbReference type="SUPFAM" id="SSF46689">
    <property type="entry name" value="Homeodomain-like"/>
    <property type="match status" value="1"/>
</dbReference>
<feature type="DNA-binding region" description="H-T-H motif" evidence="2">
    <location>
        <begin position="39"/>
        <end position="58"/>
    </location>
</feature>
<dbReference type="Pfam" id="PF00440">
    <property type="entry name" value="TetR_N"/>
    <property type="match status" value="1"/>
</dbReference>
<keyword evidence="1 2" id="KW-0238">DNA-binding</keyword>
<dbReference type="Proteomes" id="UP000186096">
    <property type="component" value="Unassembled WGS sequence"/>
</dbReference>
<dbReference type="PANTHER" id="PTHR30055:SF226">
    <property type="entry name" value="HTH-TYPE TRANSCRIPTIONAL REGULATOR PKSA"/>
    <property type="match status" value="1"/>
</dbReference>
<dbReference type="PRINTS" id="PR00455">
    <property type="entry name" value="HTHTETR"/>
</dbReference>
<dbReference type="InterPro" id="IPR001647">
    <property type="entry name" value="HTH_TetR"/>
</dbReference>
<dbReference type="InterPro" id="IPR050109">
    <property type="entry name" value="HTH-type_TetR-like_transc_reg"/>
</dbReference>
<dbReference type="Gene3D" id="1.10.357.10">
    <property type="entry name" value="Tetracycline Repressor, domain 2"/>
    <property type="match status" value="1"/>
</dbReference>
<protein>
    <submittedName>
        <fullName evidence="4">Transcriptional regulator, TetR family</fullName>
    </submittedName>
</protein>
<dbReference type="PROSITE" id="PS50977">
    <property type="entry name" value="HTH_TETR_2"/>
    <property type="match status" value="1"/>
</dbReference>
<name>A0A1N7B7Y6_9ACTN</name>
<dbReference type="InterPro" id="IPR009057">
    <property type="entry name" value="Homeodomain-like_sf"/>
</dbReference>
<dbReference type="PANTHER" id="PTHR30055">
    <property type="entry name" value="HTH-TYPE TRANSCRIPTIONAL REGULATOR RUTR"/>
    <property type="match status" value="1"/>
</dbReference>
<evidence type="ECO:0000313" key="5">
    <source>
        <dbReference type="Proteomes" id="UP000186096"/>
    </source>
</evidence>
<evidence type="ECO:0000256" key="1">
    <source>
        <dbReference type="ARBA" id="ARBA00023125"/>
    </source>
</evidence>
<evidence type="ECO:0000313" key="4">
    <source>
        <dbReference type="EMBL" id="SIR47408.1"/>
    </source>
</evidence>
<proteinExistence type="predicted"/>
<evidence type="ECO:0000259" key="3">
    <source>
        <dbReference type="PROSITE" id="PS50977"/>
    </source>
</evidence>
<organism evidence="4 5">
    <name type="scientific">Microbispora rosea</name>
    <dbReference type="NCBI Taxonomy" id="58117"/>
    <lineage>
        <taxon>Bacteria</taxon>
        <taxon>Bacillati</taxon>
        <taxon>Actinomycetota</taxon>
        <taxon>Actinomycetes</taxon>
        <taxon>Streptosporangiales</taxon>
        <taxon>Streptosporangiaceae</taxon>
        <taxon>Microbispora</taxon>
    </lineage>
</organism>
<feature type="domain" description="HTH tetR-type" evidence="3">
    <location>
        <begin position="16"/>
        <end position="76"/>
    </location>
</feature>
<dbReference type="RefSeq" id="WP_204053972.1">
    <property type="nucleotide sequence ID" value="NZ_FTNI01000009.1"/>
</dbReference>
<evidence type="ECO:0000256" key="2">
    <source>
        <dbReference type="PROSITE-ProRule" id="PRU00335"/>
    </source>
</evidence>
<dbReference type="InterPro" id="IPR023772">
    <property type="entry name" value="DNA-bd_HTH_TetR-type_CS"/>
</dbReference>
<gene>
    <name evidence="4" type="ORF">SAMN05421833_109198</name>
</gene>
<reference evidence="5" key="1">
    <citation type="submission" date="2017-01" db="EMBL/GenBank/DDBJ databases">
        <authorList>
            <person name="Varghese N."/>
            <person name="Submissions S."/>
        </authorList>
    </citation>
    <scope>NUCLEOTIDE SEQUENCE [LARGE SCALE GENOMIC DNA]</scope>
    <source>
        <strain evidence="5">ATCC 12950</strain>
    </source>
</reference>
<dbReference type="GO" id="GO:0000976">
    <property type="term" value="F:transcription cis-regulatory region binding"/>
    <property type="evidence" value="ECO:0007669"/>
    <property type="project" value="TreeGrafter"/>
</dbReference>
<dbReference type="EMBL" id="FTNI01000009">
    <property type="protein sequence ID" value="SIR47408.1"/>
    <property type="molecule type" value="Genomic_DNA"/>
</dbReference>
<dbReference type="Pfam" id="PF17918">
    <property type="entry name" value="TetR_C_15"/>
    <property type="match status" value="1"/>
</dbReference>
<dbReference type="AlphaFoldDB" id="A0A1N7B7Y6"/>
<dbReference type="InterPro" id="IPR041669">
    <property type="entry name" value="TetR_C_15"/>
</dbReference>
<accession>A0A1N7B7Y6</accession>
<keyword evidence="5" id="KW-1185">Reference proteome</keyword>
<dbReference type="PROSITE" id="PS01081">
    <property type="entry name" value="HTH_TETR_1"/>
    <property type="match status" value="1"/>
</dbReference>
<dbReference type="GO" id="GO:0003700">
    <property type="term" value="F:DNA-binding transcription factor activity"/>
    <property type="evidence" value="ECO:0007669"/>
    <property type="project" value="TreeGrafter"/>
</dbReference>
<dbReference type="STRING" id="58117.SAMN05421833_109198"/>
<sequence>MESEEARPRRRQARGERRMSEILDAAAAVFAEQGYEKTTTNAIAAAAGISPGSLYQFFRSKEAVAQALADRFTAQMRDAHGEAFAPADLAARDLDDLIDRVVDPLVAFNVANPGFKALFARPDMPPGLATAAGPIQSALLGRVEAILTVRAPRLSSSERTRSARVLVQIFQAMTPVVVAAAEEEREAEVRELKKVLRGYLAPLDG</sequence>